<keyword evidence="2" id="KW-1185">Reference proteome</keyword>
<dbReference type="GO" id="GO:0005869">
    <property type="term" value="C:dynactin complex"/>
    <property type="evidence" value="ECO:0007669"/>
    <property type="project" value="InterPro"/>
</dbReference>
<evidence type="ECO:0000313" key="1">
    <source>
        <dbReference type="EMBL" id="ETS73918.1"/>
    </source>
</evidence>
<dbReference type="InterPro" id="IPR009991">
    <property type="entry name" value="DCTN3"/>
</dbReference>
<dbReference type="OrthoDB" id="5403729at2759"/>
<name>W3WJ62_PESFW</name>
<dbReference type="AlphaFoldDB" id="W3WJ62"/>
<reference evidence="2" key="1">
    <citation type="journal article" date="2015" name="BMC Genomics">
        <title>Genomic and transcriptomic analysis of the endophytic fungus Pestalotiopsis fici reveals its lifestyle and high potential for synthesis of natural products.</title>
        <authorList>
            <person name="Wang X."/>
            <person name="Zhang X."/>
            <person name="Liu L."/>
            <person name="Xiang M."/>
            <person name="Wang W."/>
            <person name="Sun X."/>
            <person name="Che Y."/>
            <person name="Guo L."/>
            <person name="Liu G."/>
            <person name="Guo L."/>
            <person name="Wang C."/>
            <person name="Yin W.B."/>
            <person name="Stadler M."/>
            <person name="Zhang X."/>
            <person name="Liu X."/>
        </authorList>
    </citation>
    <scope>NUCLEOTIDE SEQUENCE [LARGE SCALE GENOMIC DNA]</scope>
    <source>
        <strain evidence="2">W106-1 / CGMCC3.15140</strain>
    </source>
</reference>
<dbReference type="OMA" id="WYEVGLV"/>
<dbReference type="Pfam" id="PF07426">
    <property type="entry name" value="Dynactin_p22"/>
    <property type="match status" value="1"/>
</dbReference>
<gene>
    <name evidence="1" type="ORF">PFICI_13784</name>
</gene>
<organism evidence="1 2">
    <name type="scientific">Pestalotiopsis fici (strain W106-1 / CGMCC3.15140)</name>
    <dbReference type="NCBI Taxonomy" id="1229662"/>
    <lineage>
        <taxon>Eukaryota</taxon>
        <taxon>Fungi</taxon>
        <taxon>Dikarya</taxon>
        <taxon>Ascomycota</taxon>
        <taxon>Pezizomycotina</taxon>
        <taxon>Sordariomycetes</taxon>
        <taxon>Xylariomycetidae</taxon>
        <taxon>Amphisphaeriales</taxon>
        <taxon>Sporocadaceae</taxon>
        <taxon>Pestalotiopsis</taxon>
    </lineage>
</organism>
<dbReference type="EMBL" id="KI912120">
    <property type="protein sequence ID" value="ETS73918.1"/>
    <property type="molecule type" value="Genomic_DNA"/>
</dbReference>
<proteinExistence type="predicted"/>
<dbReference type="Proteomes" id="UP000030651">
    <property type="component" value="Unassembled WGS sequence"/>
</dbReference>
<dbReference type="eggNOG" id="ENOG502S5XV">
    <property type="taxonomic scope" value="Eukaryota"/>
</dbReference>
<dbReference type="RefSeq" id="XP_007840556.1">
    <property type="nucleotide sequence ID" value="XM_007842365.1"/>
</dbReference>
<evidence type="ECO:0000313" key="2">
    <source>
        <dbReference type="Proteomes" id="UP000030651"/>
    </source>
</evidence>
<dbReference type="GO" id="GO:0061640">
    <property type="term" value="P:cytoskeleton-dependent cytokinesis"/>
    <property type="evidence" value="ECO:0007669"/>
    <property type="project" value="InterPro"/>
</dbReference>
<protein>
    <submittedName>
        <fullName evidence="1">Uncharacterized protein</fullName>
    </submittedName>
</protein>
<accession>W3WJ62</accession>
<dbReference type="GeneID" id="19278797"/>
<dbReference type="KEGG" id="pfy:PFICI_13784"/>
<dbReference type="HOGENOM" id="CLU_091042_0_0_1"/>
<dbReference type="InParanoid" id="W3WJ62"/>
<sequence length="206" mass="23023">MGEPQPSDESRFLDDATVRTISYLESRLLRLEHLLYGHASAVLVKKPAIPSLQQLEHRFEKLRQRVRTYDELLKIYNAHPTLFTTRSTEAAPDDLSPAALAQMVLASSTLYPSIASSLTSIEDTPIPDPSMSASLVTLLPRMRAIEATQKAQSAEIADLRGRSEQVVRSYYEQSVVGYGNRLAGVEKRVEKVERGVRRAERASQDL</sequence>